<dbReference type="PANTHER" id="PTHR11487">
    <property type="entry name" value="THIOESTERASE"/>
    <property type="match status" value="1"/>
</dbReference>
<comment type="similarity">
    <text evidence="1">Belongs to the thioesterase family.</text>
</comment>
<dbReference type="InterPro" id="IPR012223">
    <property type="entry name" value="TEII"/>
</dbReference>
<reference evidence="3 4" key="1">
    <citation type="submission" date="2017-08" db="EMBL/GenBank/DDBJ databases">
        <title>The complete genome sequence of Nocardiopsis gilva YIM 90087.</title>
        <authorList>
            <person name="Yin M."/>
            <person name="Tang S."/>
        </authorList>
    </citation>
    <scope>NUCLEOTIDE SEQUENCE [LARGE SCALE GENOMIC DNA]</scope>
    <source>
        <strain evidence="3 4">YIM 90087</strain>
    </source>
</reference>
<protein>
    <recommendedName>
        <fullName evidence="2">Thioesterase domain-containing protein</fullName>
    </recommendedName>
</protein>
<accession>A0A223S9T9</accession>
<dbReference type="SUPFAM" id="SSF53474">
    <property type="entry name" value="alpha/beta-Hydrolases"/>
    <property type="match status" value="1"/>
</dbReference>
<dbReference type="Gene3D" id="3.40.50.1820">
    <property type="entry name" value="alpha/beta hydrolase"/>
    <property type="match status" value="1"/>
</dbReference>
<evidence type="ECO:0000259" key="2">
    <source>
        <dbReference type="Pfam" id="PF00975"/>
    </source>
</evidence>
<dbReference type="EMBL" id="CP022753">
    <property type="protein sequence ID" value="ASU84900.1"/>
    <property type="molecule type" value="Genomic_DNA"/>
</dbReference>
<evidence type="ECO:0000313" key="4">
    <source>
        <dbReference type="Proteomes" id="UP000215005"/>
    </source>
</evidence>
<dbReference type="GO" id="GO:0008610">
    <property type="term" value="P:lipid biosynthetic process"/>
    <property type="evidence" value="ECO:0007669"/>
    <property type="project" value="TreeGrafter"/>
</dbReference>
<dbReference type="Proteomes" id="UP000215005">
    <property type="component" value="Chromosome"/>
</dbReference>
<dbReference type="InterPro" id="IPR029058">
    <property type="entry name" value="AB_hydrolase_fold"/>
</dbReference>
<dbReference type="Pfam" id="PF00975">
    <property type="entry name" value="Thioesterase"/>
    <property type="match status" value="1"/>
</dbReference>
<evidence type="ECO:0000256" key="1">
    <source>
        <dbReference type="ARBA" id="ARBA00007169"/>
    </source>
</evidence>
<dbReference type="InterPro" id="IPR001031">
    <property type="entry name" value="Thioesterase"/>
</dbReference>
<organism evidence="3 4">
    <name type="scientific">Nocardiopsis gilva YIM 90087</name>
    <dbReference type="NCBI Taxonomy" id="1235441"/>
    <lineage>
        <taxon>Bacteria</taxon>
        <taxon>Bacillati</taxon>
        <taxon>Actinomycetota</taxon>
        <taxon>Actinomycetes</taxon>
        <taxon>Streptosporangiales</taxon>
        <taxon>Nocardiopsidaceae</taxon>
        <taxon>Nocardiopsis</taxon>
    </lineage>
</organism>
<evidence type="ECO:0000313" key="3">
    <source>
        <dbReference type="EMBL" id="ASU84900.1"/>
    </source>
</evidence>
<gene>
    <name evidence="3" type="ORF">CDO52_20760</name>
</gene>
<dbReference type="AlphaFoldDB" id="A0A223S9T9"/>
<dbReference type="KEGG" id="ngv:CDO52_20760"/>
<dbReference type="PANTHER" id="PTHR11487:SF0">
    <property type="entry name" value="S-ACYL FATTY ACID SYNTHASE THIOESTERASE, MEDIUM CHAIN"/>
    <property type="match status" value="1"/>
</dbReference>
<name>A0A223S9T9_9ACTN</name>
<feature type="domain" description="Thioesterase" evidence="2">
    <location>
        <begin position="11"/>
        <end position="217"/>
    </location>
</feature>
<keyword evidence="4" id="KW-1185">Reference proteome</keyword>
<sequence length="233" mass="24803">MTVSETPRGTVLFPGAGSFGGEFRPLIRELEPLAWLAKYPGRFGRDFGTPAESFDQVVRLCTEQVSTRQLECPVLLGHSFGACVAYATAAMLEEAGRAISALVVVGATAPTRIAVPASATSTPSGTAAYLDNVDPTALTDLPSEEWREVVAETAMHDLRLLGQFPALQCKPVRCPVLAVRGDSDPLTSDAGIGEWEHATHGACSQHVFSGGHSDFLRSPDFASWFLEARGELG</sequence>
<proteinExistence type="inferred from homology"/>